<organism evidence="2 3">
    <name type="scientific">Kibdelosporangium banguiense</name>
    <dbReference type="NCBI Taxonomy" id="1365924"/>
    <lineage>
        <taxon>Bacteria</taxon>
        <taxon>Bacillati</taxon>
        <taxon>Actinomycetota</taxon>
        <taxon>Actinomycetes</taxon>
        <taxon>Pseudonocardiales</taxon>
        <taxon>Pseudonocardiaceae</taxon>
        <taxon>Kibdelosporangium</taxon>
    </lineage>
</organism>
<name>A0ABS4TAT5_9PSEU</name>
<dbReference type="InterPro" id="IPR041657">
    <property type="entry name" value="HTH_17"/>
</dbReference>
<dbReference type="SUPFAM" id="SSF46955">
    <property type="entry name" value="Putative DNA-binding domain"/>
    <property type="match status" value="1"/>
</dbReference>
<dbReference type="InterPro" id="IPR010093">
    <property type="entry name" value="SinI_DNA-bd"/>
</dbReference>
<reference evidence="2 3" key="1">
    <citation type="submission" date="2021-03" db="EMBL/GenBank/DDBJ databases">
        <title>Sequencing the genomes of 1000 actinobacteria strains.</title>
        <authorList>
            <person name="Klenk H.-P."/>
        </authorList>
    </citation>
    <scope>NUCLEOTIDE SEQUENCE [LARGE SCALE GENOMIC DNA]</scope>
    <source>
        <strain evidence="2 3">DSM 46670</strain>
    </source>
</reference>
<dbReference type="Pfam" id="PF12728">
    <property type="entry name" value="HTH_17"/>
    <property type="match status" value="1"/>
</dbReference>
<dbReference type="InterPro" id="IPR009061">
    <property type="entry name" value="DNA-bd_dom_put_sf"/>
</dbReference>
<dbReference type="RefSeq" id="WP_209636473.1">
    <property type="nucleotide sequence ID" value="NZ_JAGINW010000001.1"/>
</dbReference>
<keyword evidence="3" id="KW-1185">Reference proteome</keyword>
<dbReference type="NCBIfam" id="TIGR01764">
    <property type="entry name" value="excise"/>
    <property type="match status" value="1"/>
</dbReference>
<proteinExistence type="predicted"/>
<evidence type="ECO:0000313" key="2">
    <source>
        <dbReference type="EMBL" id="MBP2321543.1"/>
    </source>
</evidence>
<sequence length="137" mass="14481">MQIEDNRVYRVKAVAEMLDVSPSTIYRAIESGQLDAYKIGTGKGTLRIPGRAISAYLDECGQAAYEAYVQGGASAEDGDQGALTPAQADGLACVVCEAHFAETSIAHRPVGRSHTGSQVFACTVHADQASDQFEEVA</sequence>
<evidence type="ECO:0000313" key="3">
    <source>
        <dbReference type="Proteomes" id="UP001519332"/>
    </source>
</evidence>
<feature type="domain" description="Helix-turn-helix" evidence="1">
    <location>
        <begin position="9"/>
        <end position="60"/>
    </location>
</feature>
<protein>
    <submittedName>
        <fullName evidence="2">Excisionase family DNA binding protein</fullName>
    </submittedName>
</protein>
<comment type="caution">
    <text evidence="2">The sequence shown here is derived from an EMBL/GenBank/DDBJ whole genome shotgun (WGS) entry which is preliminary data.</text>
</comment>
<dbReference type="EMBL" id="JAGINW010000001">
    <property type="protein sequence ID" value="MBP2321543.1"/>
    <property type="molecule type" value="Genomic_DNA"/>
</dbReference>
<accession>A0ABS4TAT5</accession>
<gene>
    <name evidence="2" type="ORF">JOF56_001928</name>
</gene>
<dbReference type="Proteomes" id="UP001519332">
    <property type="component" value="Unassembled WGS sequence"/>
</dbReference>
<evidence type="ECO:0000259" key="1">
    <source>
        <dbReference type="Pfam" id="PF12728"/>
    </source>
</evidence>